<dbReference type="InterPro" id="IPR011009">
    <property type="entry name" value="Kinase-like_dom_sf"/>
</dbReference>
<feature type="domain" description="Aminoglycoside phosphotransferase" evidence="1">
    <location>
        <begin position="83"/>
        <end position="328"/>
    </location>
</feature>
<sequence>MATANVNHEGYHRRLRVVQSIIHSYGLQSVSVTPVEYVEHIPFQYNNYIYKVELSQPATTANFANKTQRPGTSVPPESGVSVLILRLSNPRAEDLNNANRVENEVAAQSLFRQQLSASYPALTHLLPAVYAWEPCRWPLVPDEAGFAWTMNEFMPGANLDEQFREMQLAEKLAVVEQVADIFAALQNTPLPSSLKTHIGGLTFDGATAQVVGAQMPLTPAGPWDKYEEMWVSQLQKQLDDADGSWALKGWKEAGLRDRIDKLLDAARIAHLLEGVDLSQRVLVHADLTMNNMLFDKESKRVTALLDFDFSRVTHPVHEYFTGLWDLGGGWVHSNDEKLHRAVVTGNFEARDEATSPEDKVVWEVAKAWNSALNARGVLRPSQIGGIEKLERLRQFEEALAPFHLSSTVRLERQKRKTPQETDELIKEATDRLESLLVELGA</sequence>
<comment type="caution">
    <text evidence="2">The sequence shown here is derived from an EMBL/GenBank/DDBJ whole genome shotgun (WGS) entry which is preliminary data.</text>
</comment>
<dbReference type="Pfam" id="PF01636">
    <property type="entry name" value="APH"/>
    <property type="match status" value="1"/>
</dbReference>
<dbReference type="Gene3D" id="3.90.1200.10">
    <property type="match status" value="1"/>
</dbReference>
<gene>
    <name evidence="2" type="ORF">BKA67DRAFT_131810</name>
</gene>
<dbReference type="InterPro" id="IPR051678">
    <property type="entry name" value="AGP_Transferase"/>
</dbReference>
<reference evidence="2" key="1">
    <citation type="journal article" date="2021" name="Nat. Commun.">
        <title>Genetic determinants of endophytism in the Arabidopsis root mycobiome.</title>
        <authorList>
            <person name="Mesny F."/>
            <person name="Miyauchi S."/>
            <person name="Thiergart T."/>
            <person name="Pickel B."/>
            <person name="Atanasova L."/>
            <person name="Karlsson M."/>
            <person name="Huettel B."/>
            <person name="Barry K.W."/>
            <person name="Haridas S."/>
            <person name="Chen C."/>
            <person name="Bauer D."/>
            <person name="Andreopoulos W."/>
            <person name="Pangilinan J."/>
            <person name="LaButti K."/>
            <person name="Riley R."/>
            <person name="Lipzen A."/>
            <person name="Clum A."/>
            <person name="Drula E."/>
            <person name="Henrissat B."/>
            <person name="Kohler A."/>
            <person name="Grigoriev I.V."/>
            <person name="Martin F.M."/>
            <person name="Hacquard S."/>
        </authorList>
    </citation>
    <scope>NUCLEOTIDE SEQUENCE</scope>
    <source>
        <strain evidence="2">MPI-SDFR-AT-0073</strain>
    </source>
</reference>
<evidence type="ECO:0000313" key="3">
    <source>
        <dbReference type="Proteomes" id="UP000758603"/>
    </source>
</evidence>
<dbReference type="OrthoDB" id="2831558at2759"/>
<accession>A0A9P8UBL6</accession>
<dbReference type="PANTHER" id="PTHR21310:SF13">
    <property type="entry name" value="AMINOGLYCOSIDE PHOSPHOTRANSFERASE DOMAIN-CONTAINING PROTEIN"/>
    <property type="match status" value="1"/>
</dbReference>
<dbReference type="RefSeq" id="XP_045951191.1">
    <property type="nucleotide sequence ID" value="XM_046095004.1"/>
</dbReference>
<dbReference type="PANTHER" id="PTHR21310">
    <property type="entry name" value="AMINOGLYCOSIDE PHOSPHOTRANSFERASE-RELATED-RELATED"/>
    <property type="match status" value="1"/>
</dbReference>
<organism evidence="2 3">
    <name type="scientific">Truncatella angustata</name>
    <dbReference type="NCBI Taxonomy" id="152316"/>
    <lineage>
        <taxon>Eukaryota</taxon>
        <taxon>Fungi</taxon>
        <taxon>Dikarya</taxon>
        <taxon>Ascomycota</taxon>
        <taxon>Pezizomycotina</taxon>
        <taxon>Sordariomycetes</taxon>
        <taxon>Xylariomycetidae</taxon>
        <taxon>Amphisphaeriales</taxon>
        <taxon>Sporocadaceae</taxon>
        <taxon>Truncatella</taxon>
    </lineage>
</organism>
<proteinExistence type="predicted"/>
<dbReference type="Proteomes" id="UP000758603">
    <property type="component" value="Unassembled WGS sequence"/>
</dbReference>
<dbReference type="SUPFAM" id="SSF56112">
    <property type="entry name" value="Protein kinase-like (PK-like)"/>
    <property type="match status" value="1"/>
</dbReference>
<evidence type="ECO:0000259" key="1">
    <source>
        <dbReference type="Pfam" id="PF01636"/>
    </source>
</evidence>
<dbReference type="InterPro" id="IPR002575">
    <property type="entry name" value="Aminoglycoside_PTrfase"/>
</dbReference>
<keyword evidence="3" id="KW-1185">Reference proteome</keyword>
<protein>
    <recommendedName>
        <fullName evidence="1">Aminoglycoside phosphotransferase domain-containing protein</fullName>
    </recommendedName>
</protein>
<dbReference type="GeneID" id="70123897"/>
<dbReference type="EMBL" id="JAGPXC010000013">
    <property type="protein sequence ID" value="KAH6643261.1"/>
    <property type="molecule type" value="Genomic_DNA"/>
</dbReference>
<evidence type="ECO:0000313" key="2">
    <source>
        <dbReference type="EMBL" id="KAH6643261.1"/>
    </source>
</evidence>
<name>A0A9P8UBL6_9PEZI</name>
<dbReference type="AlphaFoldDB" id="A0A9P8UBL6"/>